<dbReference type="InterPro" id="IPR005811">
    <property type="entry name" value="SUCC_ACL_C"/>
</dbReference>
<keyword evidence="6" id="KW-0460">Magnesium</keyword>
<dbReference type="FunFam" id="3.30.470.20:FF:000002">
    <property type="entry name" value="Succinate--CoA ligase [ADP-forming] subunit beta"/>
    <property type="match status" value="1"/>
</dbReference>
<feature type="domain" description="ATP-citrate synthase/succinyl-CoA ligase C-terminal" evidence="7">
    <location>
        <begin position="262"/>
        <end position="382"/>
    </location>
</feature>
<dbReference type="Pfam" id="PF00549">
    <property type="entry name" value="Ligase_CoA"/>
    <property type="match status" value="1"/>
</dbReference>
<dbReference type="GO" id="GO:0042709">
    <property type="term" value="C:succinate-CoA ligase complex"/>
    <property type="evidence" value="ECO:0007669"/>
    <property type="project" value="UniProtKB-ARBA"/>
</dbReference>
<dbReference type="InterPro" id="IPR013650">
    <property type="entry name" value="ATP-grasp_succ-CoA_synth-type"/>
</dbReference>
<name>A0A381SNL0_9ZZZZ</name>
<dbReference type="GO" id="GO:0046872">
    <property type="term" value="F:metal ion binding"/>
    <property type="evidence" value="ECO:0007669"/>
    <property type="project" value="UniProtKB-KW"/>
</dbReference>
<sequence>MNLHEYQSKELFCNAGIPTLEGMVADSPQQARKAAKQLQGDQWAVKAQVHAGGRGKAGGVKMAKSLDDVELIASKMLGSRLITKQTDQMGLPINLVYIECGTQIIFEFYLSLVIDRSKESWTFIASSEGGVDIEMVAENTPEKINKYTIDPATGIDTHQLSLMAEKLNLDVNLQEQFIAITKKIFVLAKDADASQVEINPLIVDQNNTFIALDAKIVVEDNSLFRQPELALLKDSSQENDIEQRAAENGLSYVSLDGNIACMVNGAGLAMATMDLIKIHGGEPANFLDVGGDATTQRVTAAFELILENRNVSAILVNIFGGIVRCDVIAEGIIDAVKTTNSSLPIVVRLEGTNVQSGKAKLMESGLDIISADDLSDAAEKVVQAAANYRKSS</sequence>
<evidence type="ECO:0000259" key="7">
    <source>
        <dbReference type="Pfam" id="PF00549"/>
    </source>
</evidence>
<dbReference type="GO" id="GO:0005829">
    <property type="term" value="C:cytosol"/>
    <property type="evidence" value="ECO:0007669"/>
    <property type="project" value="TreeGrafter"/>
</dbReference>
<dbReference type="FunFam" id="3.30.1490.20:FF:000002">
    <property type="entry name" value="Succinate--CoA ligase [ADP-forming] subunit beta"/>
    <property type="match status" value="1"/>
</dbReference>
<dbReference type="EMBL" id="UINC01003358">
    <property type="protein sequence ID" value="SVA05615.1"/>
    <property type="molecule type" value="Genomic_DNA"/>
</dbReference>
<keyword evidence="5" id="KW-0547">Nucleotide-binding</keyword>
<dbReference type="FunFam" id="3.40.50.261:FF:000001">
    <property type="entry name" value="Succinate--CoA ligase [ADP-forming] subunit beta"/>
    <property type="match status" value="1"/>
</dbReference>
<dbReference type="Gene3D" id="3.40.50.261">
    <property type="entry name" value="Succinyl-CoA synthetase domains"/>
    <property type="match status" value="1"/>
</dbReference>
<evidence type="ECO:0000259" key="8">
    <source>
        <dbReference type="Pfam" id="PF08442"/>
    </source>
</evidence>
<dbReference type="InterPro" id="IPR005809">
    <property type="entry name" value="Succ_CoA_ligase-like_bsu"/>
</dbReference>
<comment type="cofactor">
    <cofactor evidence="1">
        <name>Mg(2+)</name>
        <dbReference type="ChEBI" id="CHEBI:18420"/>
    </cofactor>
</comment>
<proteinExistence type="inferred from homology"/>
<dbReference type="InterPro" id="IPR017866">
    <property type="entry name" value="Succ-CoA_synthase_bsu_CS"/>
</dbReference>
<evidence type="ECO:0000256" key="1">
    <source>
        <dbReference type="ARBA" id="ARBA00001946"/>
    </source>
</evidence>
<dbReference type="Gene3D" id="3.30.1490.20">
    <property type="entry name" value="ATP-grasp fold, A domain"/>
    <property type="match status" value="1"/>
</dbReference>
<reference evidence="9" key="1">
    <citation type="submission" date="2018-05" db="EMBL/GenBank/DDBJ databases">
        <authorList>
            <person name="Lanie J.A."/>
            <person name="Ng W.-L."/>
            <person name="Kazmierczak K.M."/>
            <person name="Andrzejewski T.M."/>
            <person name="Davidsen T.M."/>
            <person name="Wayne K.J."/>
            <person name="Tettelin H."/>
            <person name="Glass J.I."/>
            <person name="Rusch D."/>
            <person name="Podicherti R."/>
            <person name="Tsui H.-C.T."/>
            <person name="Winkler M.E."/>
        </authorList>
    </citation>
    <scope>NUCLEOTIDE SEQUENCE</scope>
</reference>
<dbReference type="GO" id="GO:0006099">
    <property type="term" value="P:tricarboxylic acid cycle"/>
    <property type="evidence" value="ECO:0007669"/>
    <property type="project" value="UniProtKB-KW"/>
</dbReference>
<dbReference type="PROSITE" id="PS01217">
    <property type="entry name" value="SUCCINYL_COA_LIG_3"/>
    <property type="match status" value="1"/>
</dbReference>
<evidence type="ECO:0000256" key="3">
    <source>
        <dbReference type="ARBA" id="ARBA00022598"/>
    </source>
</evidence>
<dbReference type="GO" id="GO:0005524">
    <property type="term" value="F:ATP binding"/>
    <property type="evidence" value="ECO:0007669"/>
    <property type="project" value="InterPro"/>
</dbReference>
<evidence type="ECO:0000256" key="2">
    <source>
        <dbReference type="ARBA" id="ARBA00022532"/>
    </source>
</evidence>
<keyword evidence="2" id="KW-0816">Tricarboxylic acid cycle</keyword>
<evidence type="ECO:0000313" key="9">
    <source>
        <dbReference type="EMBL" id="SVA05615.1"/>
    </source>
</evidence>
<dbReference type="HAMAP" id="MF_00558">
    <property type="entry name" value="Succ_CoA_beta"/>
    <property type="match status" value="1"/>
</dbReference>
<evidence type="ECO:0008006" key="10">
    <source>
        <dbReference type="Google" id="ProtNLM"/>
    </source>
</evidence>
<dbReference type="GO" id="GO:0006104">
    <property type="term" value="P:succinyl-CoA metabolic process"/>
    <property type="evidence" value="ECO:0007669"/>
    <property type="project" value="TreeGrafter"/>
</dbReference>
<dbReference type="SUPFAM" id="SSF56059">
    <property type="entry name" value="Glutathione synthetase ATP-binding domain-like"/>
    <property type="match status" value="1"/>
</dbReference>
<keyword evidence="3" id="KW-0436">Ligase</keyword>
<dbReference type="AlphaFoldDB" id="A0A381SNL0"/>
<dbReference type="Pfam" id="PF08442">
    <property type="entry name" value="ATP-grasp_2"/>
    <property type="match status" value="1"/>
</dbReference>
<accession>A0A381SNL0</accession>
<dbReference type="Gene3D" id="3.30.470.20">
    <property type="entry name" value="ATP-grasp fold, B domain"/>
    <property type="match status" value="1"/>
</dbReference>
<dbReference type="NCBIfam" id="TIGR01016">
    <property type="entry name" value="sucCoAbeta"/>
    <property type="match status" value="1"/>
</dbReference>
<dbReference type="GO" id="GO:0004775">
    <property type="term" value="F:succinate-CoA ligase (ADP-forming) activity"/>
    <property type="evidence" value="ECO:0007669"/>
    <property type="project" value="TreeGrafter"/>
</dbReference>
<dbReference type="PIRSF" id="PIRSF001554">
    <property type="entry name" value="SucCS_beta"/>
    <property type="match status" value="1"/>
</dbReference>
<dbReference type="PANTHER" id="PTHR11815">
    <property type="entry name" value="SUCCINYL-COA SYNTHETASE BETA CHAIN"/>
    <property type="match status" value="1"/>
</dbReference>
<dbReference type="SUPFAM" id="SSF52210">
    <property type="entry name" value="Succinyl-CoA synthetase domains"/>
    <property type="match status" value="1"/>
</dbReference>
<keyword evidence="4" id="KW-0479">Metal-binding</keyword>
<feature type="domain" description="ATP-grasp fold succinyl-CoA synthetase-type" evidence="8">
    <location>
        <begin position="2"/>
        <end position="202"/>
    </location>
</feature>
<dbReference type="PANTHER" id="PTHR11815:SF10">
    <property type="entry name" value="SUCCINATE--COA LIGASE [GDP-FORMING] SUBUNIT BETA, MITOCHONDRIAL"/>
    <property type="match status" value="1"/>
</dbReference>
<evidence type="ECO:0000256" key="5">
    <source>
        <dbReference type="ARBA" id="ARBA00022741"/>
    </source>
</evidence>
<gene>
    <name evidence="9" type="ORF">METZ01_LOCUS58469</name>
</gene>
<dbReference type="InterPro" id="IPR013815">
    <property type="entry name" value="ATP_grasp_subdomain_1"/>
</dbReference>
<dbReference type="InterPro" id="IPR016102">
    <property type="entry name" value="Succinyl-CoA_synth-like"/>
</dbReference>
<evidence type="ECO:0000256" key="6">
    <source>
        <dbReference type="ARBA" id="ARBA00022842"/>
    </source>
</evidence>
<evidence type="ECO:0000256" key="4">
    <source>
        <dbReference type="ARBA" id="ARBA00022723"/>
    </source>
</evidence>
<dbReference type="NCBIfam" id="NF001913">
    <property type="entry name" value="PRK00696.1"/>
    <property type="match status" value="1"/>
</dbReference>
<protein>
    <recommendedName>
        <fullName evidence="10">ATP-grasp domain-containing protein</fullName>
    </recommendedName>
</protein>
<organism evidence="9">
    <name type="scientific">marine metagenome</name>
    <dbReference type="NCBI Taxonomy" id="408172"/>
    <lineage>
        <taxon>unclassified sequences</taxon>
        <taxon>metagenomes</taxon>
        <taxon>ecological metagenomes</taxon>
    </lineage>
</organism>